<gene>
    <name evidence="2" type="ORF">BEU04_01765</name>
</gene>
<proteinExistence type="predicted"/>
<name>A0A1J5TU81_9ARCH</name>
<keyword evidence="2" id="KW-0328">Glycosyltransferase</keyword>
<reference evidence="2 3" key="1">
    <citation type="submission" date="2016-08" db="EMBL/GenBank/DDBJ databases">
        <title>New Insights into Marine Group III Euryarchaeota, from dark to light.</title>
        <authorList>
            <person name="Haro-Moreno J.M."/>
            <person name="Rodriguez-Valera F."/>
            <person name="Lopez-Garcia P."/>
            <person name="Moreira D."/>
            <person name="Martin-Cuadrado A.B."/>
        </authorList>
    </citation>
    <scope>NUCLEOTIDE SEQUENCE [LARGE SCALE GENOMIC DNA]</scope>
    <source>
        <strain evidence="2">CG-Bathy1</strain>
    </source>
</reference>
<comment type="caution">
    <text evidence="2">The sequence shown here is derived from an EMBL/GenBank/DDBJ whole genome shotgun (WGS) entry which is preliminary data.</text>
</comment>
<dbReference type="NCBIfam" id="NF002620">
    <property type="entry name" value="PRK02277.1"/>
    <property type="match status" value="1"/>
</dbReference>
<dbReference type="CDD" id="cd06223">
    <property type="entry name" value="PRTases_typeI"/>
    <property type="match status" value="1"/>
</dbReference>
<dbReference type="GO" id="GO:0016757">
    <property type="term" value="F:glycosyltransferase activity"/>
    <property type="evidence" value="ECO:0007669"/>
    <property type="project" value="UniProtKB-KW"/>
</dbReference>
<evidence type="ECO:0000313" key="3">
    <source>
        <dbReference type="Proteomes" id="UP000183815"/>
    </source>
</evidence>
<sequence>MSIDNLAKKAKDLKAKGMTAREICQEMHLSNPTVKWLLAKKPEGGMPADVKTGWRSIGVSGARISSIAEIMTDIIVEEAENGEFGIDMVAGVVLNGMTLGVFVSEMLDIDFGVVKPTFDESQTTLASNYAGFEGKDVVIVDDLISTGGTCSEVIDYIRKEGGNPVLAVVIINKLAENEINGVPLRALVRARPMGS</sequence>
<keyword evidence="2" id="KW-0808">Transferase</keyword>
<protein>
    <submittedName>
        <fullName evidence="2">Orotate phosphoribosyltransferase-like protein</fullName>
    </submittedName>
</protein>
<organism evidence="2 3">
    <name type="scientific">Marine Group III euryarchaeote CG-Bathy1</name>
    <dbReference type="NCBI Taxonomy" id="1889001"/>
    <lineage>
        <taxon>Archaea</taxon>
        <taxon>Methanobacteriati</taxon>
        <taxon>Thermoplasmatota</taxon>
        <taxon>Thermoplasmata</taxon>
        <taxon>Candidatus Thermoprofundales</taxon>
    </lineage>
</organism>
<accession>A0A1J5TU81</accession>
<dbReference type="Pfam" id="PF00156">
    <property type="entry name" value="Pribosyltran"/>
    <property type="match status" value="1"/>
</dbReference>
<evidence type="ECO:0000259" key="1">
    <source>
        <dbReference type="Pfam" id="PF00156"/>
    </source>
</evidence>
<dbReference type="Proteomes" id="UP000183815">
    <property type="component" value="Unassembled WGS sequence"/>
</dbReference>
<dbReference type="AlphaFoldDB" id="A0A1J5TU81"/>
<dbReference type="InterPro" id="IPR029057">
    <property type="entry name" value="PRTase-like"/>
</dbReference>
<dbReference type="Gene3D" id="3.40.50.2020">
    <property type="match status" value="1"/>
</dbReference>
<feature type="domain" description="Phosphoribosyltransferase" evidence="1">
    <location>
        <begin position="67"/>
        <end position="176"/>
    </location>
</feature>
<dbReference type="InterPro" id="IPR000836">
    <property type="entry name" value="PRTase_dom"/>
</dbReference>
<dbReference type="SUPFAM" id="SSF53271">
    <property type="entry name" value="PRTase-like"/>
    <property type="match status" value="1"/>
</dbReference>
<evidence type="ECO:0000313" key="2">
    <source>
        <dbReference type="EMBL" id="OIR15654.1"/>
    </source>
</evidence>
<dbReference type="EMBL" id="MIYU01000016">
    <property type="protein sequence ID" value="OIR15654.1"/>
    <property type="molecule type" value="Genomic_DNA"/>
</dbReference>